<proteinExistence type="predicted"/>
<comment type="caution">
    <text evidence="4">The sequence shown here is derived from an EMBL/GenBank/DDBJ whole genome shotgun (WGS) entry which is preliminary data.</text>
</comment>
<feature type="domain" description="Fatty acid desaturase" evidence="2">
    <location>
        <begin position="65"/>
        <end position="328"/>
    </location>
</feature>
<name>A0A2M9ZIV8_9LEPT</name>
<reference evidence="5 6" key="1">
    <citation type="submission" date="2017-07" db="EMBL/GenBank/DDBJ databases">
        <title>Leptospira spp. isolated from tropical soils.</title>
        <authorList>
            <person name="Thibeaux R."/>
            <person name="Iraola G."/>
            <person name="Ferres I."/>
            <person name="Bierque E."/>
            <person name="Girault D."/>
            <person name="Soupe-Gilbert M.-E."/>
            <person name="Picardeau M."/>
            <person name="Goarant C."/>
        </authorList>
    </citation>
    <scope>NUCLEOTIDE SEQUENCE [LARGE SCALE GENOMIC DNA]</scope>
    <source>
        <strain evidence="4 6">FH1-B-B1</strain>
        <strain evidence="3 5">FH1-B-C1</strain>
    </source>
</reference>
<dbReference type="Pfam" id="PF00487">
    <property type="entry name" value="FA_desaturase"/>
    <property type="match status" value="1"/>
</dbReference>
<feature type="transmembrane region" description="Helical" evidence="1">
    <location>
        <begin position="36"/>
        <end position="57"/>
    </location>
</feature>
<dbReference type="EMBL" id="NPDZ01000015">
    <property type="protein sequence ID" value="PJZ72000.1"/>
    <property type="molecule type" value="Genomic_DNA"/>
</dbReference>
<organism evidence="4 6">
    <name type="scientific">Leptospira perolatii</name>
    <dbReference type="NCBI Taxonomy" id="2023191"/>
    <lineage>
        <taxon>Bacteria</taxon>
        <taxon>Pseudomonadati</taxon>
        <taxon>Spirochaetota</taxon>
        <taxon>Spirochaetia</taxon>
        <taxon>Leptospirales</taxon>
        <taxon>Leptospiraceae</taxon>
        <taxon>Leptospira</taxon>
    </lineage>
</organism>
<sequence>MNLGKNKLNLTEEEKTKRIIRWIRYADKRLRRKYRILQYQDSIGMCIALGSAFGMILLGTSYILGWISAWICIFGNAIFASLLHEMEHDLIHNLYYKKSPKIQNFLFWIVWLFRLNVVNSWFRKEIHLLHHKVSGNKEDVEERFIGNGMPFGWRRILTMVDPVMALAIQGPKIARDSAENLKKIQAPHRIGIIREVYLLLWYSFLALSLFSFLVWLFNLPFEERGWIKEYHEFLNIAAIVYMIPSWIRQTAIQVVSSNMHYYGDIGNLYRQTQVLDSWIILPLHLFCFNFGSTHGIHHFVVNQPFYIRQAVSPFVKPALRKYGIRFNDFRSMFSSNGFVEELRAPREPVLNS</sequence>
<evidence type="ECO:0000313" key="4">
    <source>
        <dbReference type="EMBL" id="PJZ72000.1"/>
    </source>
</evidence>
<gene>
    <name evidence="3" type="ORF">CH360_15100</name>
    <name evidence="4" type="ORF">CH373_16555</name>
</gene>
<feature type="transmembrane region" description="Helical" evidence="1">
    <location>
        <begin position="230"/>
        <end position="247"/>
    </location>
</feature>
<keyword evidence="1" id="KW-1133">Transmembrane helix</keyword>
<dbReference type="Proteomes" id="UP000231962">
    <property type="component" value="Unassembled WGS sequence"/>
</dbReference>
<feature type="transmembrane region" description="Helical" evidence="1">
    <location>
        <begin position="63"/>
        <end position="84"/>
    </location>
</feature>
<dbReference type="AlphaFoldDB" id="A0A2M9ZIV8"/>
<evidence type="ECO:0000313" key="6">
    <source>
        <dbReference type="Proteomes" id="UP000231990"/>
    </source>
</evidence>
<dbReference type="EMBL" id="NPDY01000018">
    <property type="protein sequence ID" value="PJZ68653.1"/>
    <property type="molecule type" value="Genomic_DNA"/>
</dbReference>
<dbReference type="InterPro" id="IPR005804">
    <property type="entry name" value="FA_desaturase_dom"/>
</dbReference>
<dbReference type="Proteomes" id="UP000231990">
    <property type="component" value="Unassembled WGS sequence"/>
</dbReference>
<dbReference type="RefSeq" id="WP_100714936.1">
    <property type="nucleotide sequence ID" value="NZ_NPDY01000018.1"/>
</dbReference>
<evidence type="ECO:0000256" key="1">
    <source>
        <dbReference type="SAM" id="Phobius"/>
    </source>
</evidence>
<dbReference type="OrthoDB" id="696651at2"/>
<feature type="transmembrane region" description="Helical" evidence="1">
    <location>
        <begin position="199"/>
        <end position="218"/>
    </location>
</feature>
<evidence type="ECO:0000313" key="5">
    <source>
        <dbReference type="Proteomes" id="UP000231962"/>
    </source>
</evidence>
<protein>
    <submittedName>
        <fullName evidence="4">Fatty acid desaturase</fullName>
    </submittedName>
</protein>
<feature type="transmembrane region" description="Helical" evidence="1">
    <location>
        <begin position="105"/>
        <end position="122"/>
    </location>
</feature>
<keyword evidence="1" id="KW-0472">Membrane</keyword>
<evidence type="ECO:0000313" key="3">
    <source>
        <dbReference type="EMBL" id="PJZ68653.1"/>
    </source>
</evidence>
<keyword evidence="5" id="KW-1185">Reference proteome</keyword>
<keyword evidence="1" id="KW-0812">Transmembrane</keyword>
<evidence type="ECO:0000259" key="2">
    <source>
        <dbReference type="Pfam" id="PF00487"/>
    </source>
</evidence>
<accession>A0A2M9ZIV8</accession>
<dbReference type="GO" id="GO:0006629">
    <property type="term" value="P:lipid metabolic process"/>
    <property type="evidence" value="ECO:0007669"/>
    <property type="project" value="InterPro"/>
</dbReference>